<dbReference type="GO" id="GO:0005829">
    <property type="term" value="C:cytosol"/>
    <property type="evidence" value="ECO:0007669"/>
    <property type="project" value="TreeGrafter"/>
</dbReference>
<dbReference type="Pfam" id="PF01336">
    <property type="entry name" value="tRNA_anti-codon"/>
    <property type="match status" value="1"/>
</dbReference>
<evidence type="ECO:0000256" key="14">
    <source>
        <dbReference type="ARBA" id="ARBA00048573"/>
    </source>
</evidence>
<evidence type="ECO:0000313" key="20">
    <source>
        <dbReference type="EMBL" id="MSU09943.1"/>
    </source>
</evidence>
<evidence type="ECO:0000256" key="11">
    <source>
        <dbReference type="ARBA" id="ARBA00022884"/>
    </source>
</evidence>
<evidence type="ECO:0000256" key="15">
    <source>
        <dbReference type="HAMAP-Rule" id="MF_00252"/>
    </source>
</evidence>
<feature type="binding site" evidence="15">
    <location>
        <position position="404"/>
    </location>
    <ligand>
        <name>Mg(2+)</name>
        <dbReference type="ChEBI" id="CHEBI:18420"/>
        <label>1</label>
    </ligand>
</feature>
<evidence type="ECO:0000256" key="6">
    <source>
        <dbReference type="ARBA" id="ARBA00022598"/>
    </source>
</evidence>
<dbReference type="SUPFAM" id="SSF55681">
    <property type="entry name" value="Class II aaRS and biotin synthetases"/>
    <property type="match status" value="1"/>
</dbReference>
<gene>
    <name evidence="15 20" type="primary">lysS</name>
    <name evidence="20" type="ORF">FYJ84_13305</name>
</gene>
<dbReference type="InterPro" id="IPR044136">
    <property type="entry name" value="Lys-tRNA-ligase_II_N"/>
</dbReference>
<dbReference type="GO" id="GO:0000049">
    <property type="term" value="F:tRNA binding"/>
    <property type="evidence" value="ECO:0007669"/>
    <property type="project" value="UniProtKB-UniRule"/>
</dbReference>
<dbReference type="CDD" id="cd04322">
    <property type="entry name" value="LysRS_N"/>
    <property type="match status" value="1"/>
</dbReference>
<dbReference type="FunFam" id="2.40.50.140:FF:000024">
    <property type="entry name" value="Lysine--tRNA ligase"/>
    <property type="match status" value="1"/>
</dbReference>
<evidence type="ECO:0000256" key="3">
    <source>
        <dbReference type="ARBA" id="ARBA00011738"/>
    </source>
</evidence>
<dbReference type="CDD" id="cd00775">
    <property type="entry name" value="LysRS_core"/>
    <property type="match status" value="1"/>
</dbReference>
<evidence type="ECO:0000256" key="9">
    <source>
        <dbReference type="ARBA" id="ARBA00022840"/>
    </source>
</evidence>
<dbReference type="PANTHER" id="PTHR42918:SF15">
    <property type="entry name" value="LYSINE--TRNA LIGASE, CHLOROPLASTIC_MITOCHONDRIAL"/>
    <property type="match status" value="1"/>
</dbReference>
<dbReference type="GeneID" id="96779905"/>
<accession>A0A6I2UEG3</accession>
<evidence type="ECO:0000256" key="2">
    <source>
        <dbReference type="ARBA" id="ARBA00008226"/>
    </source>
</evidence>
<sequence>MNELLKVRRDKLAAFEAKGVAPFGHRFEVSHHANEVLEQFEHLEGEAESEEEITIAGRLMAIRGHGKASFSVLMDRSGRIQIYFKLDVLGEEKYSQFKLLDIGDIIGVKGKVFRTRRGELTVRVDDFDLLSKSLRPLPEKFHGLTDTEIRYRQRYVDLIMNPEVMNTFVARTNIMKSIRDYLDERDFLEVETPVLGTIAGGAAARPFITHHNTLDIDMYLRIATELNLKRLIVGGMERVYEMGRVFRNEGMDVRHNPEFTSIEIYQAYADYRDLMDITEGIVLNAAQKVLGTTVINYQGTEIDLAKVKRISMNDAVKEATGKDFLSCQTVEEARAMAKEIGVPYEERFGIGGILNAAFEEKVEESLIQPTFITGHPTEISPLAKRNPENPMITDRFEFFIYGRELANGFTELNDPIDQEGRFLDQMKQREAGDDEAHEMDRDFITALEYGLPPTGGLGIGIDRLVMFLTDSASIRDVLLFPTMKPLAGEGRKNLTNDVPAAEAAPVEKLDLSKVKVEPLFEECVDFETFSKSDFRAVKVKACEAVKKSKKLLQFTLDDGTGTDRTILSGIHAYYEPEELIGKTLVAIVNLPPRAMMGIESCGMLLSAVCEYDGEEKLNLLMVSDNIPAGAKLY</sequence>
<dbReference type="Gene3D" id="3.30.930.10">
    <property type="entry name" value="Bira Bifunctional Protein, Domain 2"/>
    <property type="match status" value="1"/>
</dbReference>
<keyword evidence="4 15" id="KW-0963">Cytoplasm</keyword>
<evidence type="ECO:0000256" key="7">
    <source>
        <dbReference type="ARBA" id="ARBA00022723"/>
    </source>
</evidence>
<dbReference type="GO" id="GO:0004825">
    <property type="term" value="F:methionine-tRNA ligase activity"/>
    <property type="evidence" value="ECO:0007669"/>
    <property type="project" value="InterPro"/>
</dbReference>
<dbReference type="EMBL" id="VUNR01000042">
    <property type="protein sequence ID" value="MSU09943.1"/>
    <property type="molecule type" value="Genomic_DNA"/>
</dbReference>
<dbReference type="PANTHER" id="PTHR42918">
    <property type="entry name" value="LYSYL-TRNA SYNTHETASE"/>
    <property type="match status" value="1"/>
</dbReference>
<evidence type="ECO:0000256" key="12">
    <source>
        <dbReference type="ARBA" id="ARBA00022917"/>
    </source>
</evidence>
<keyword evidence="5 16" id="KW-0820">tRNA-binding</keyword>
<dbReference type="GO" id="GO:0140096">
    <property type="term" value="F:catalytic activity, acting on a protein"/>
    <property type="evidence" value="ECO:0007669"/>
    <property type="project" value="UniProtKB-ARBA"/>
</dbReference>
<keyword evidence="11 16" id="KW-0694">RNA-binding</keyword>
<dbReference type="PROSITE" id="PS50862">
    <property type="entry name" value="AA_TRNA_LIGASE_II"/>
    <property type="match status" value="1"/>
</dbReference>
<evidence type="ECO:0000259" key="19">
    <source>
        <dbReference type="PROSITE" id="PS50886"/>
    </source>
</evidence>
<dbReference type="FunFam" id="3.30.930.10:FF:000001">
    <property type="entry name" value="Lysine--tRNA ligase"/>
    <property type="match status" value="1"/>
</dbReference>
<dbReference type="InterPro" id="IPR012340">
    <property type="entry name" value="NA-bd_OB-fold"/>
</dbReference>
<dbReference type="PROSITE" id="PS50886">
    <property type="entry name" value="TRBD"/>
    <property type="match status" value="1"/>
</dbReference>
<dbReference type="InterPro" id="IPR018149">
    <property type="entry name" value="Lys-tRNA-synth_II_C"/>
</dbReference>
<protein>
    <recommendedName>
        <fullName evidence="15">Lysine--tRNA ligase</fullName>
        <ecNumber evidence="15">6.1.1.6</ecNumber>
    </recommendedName>
    <alternativeName>
        <fullName evidence="15">Lysyl-tRNA synthetase</fullName>
        <shortName evidence="15">LysRS</shortName>
    </alternativeName>
</protein>
<dbReference type="Pfam" id="PF00152">
    <property type="entry name" value="tRNA-synt_2"/>
    <property type="match status" value="1"/>
</dbReference>
<dbReference type="NCBIfam" id="TIGR00499">
    <property type="entry name" value="lysS_bact"/>
    <property type="match status" value="1"/>
</dbReference>
<dbReference type="GO" id="GO:0006431">
    <property type="term" value="P:methionyl-tRNA aminoacylation"/>
    <property type="evidence" value="ECO:0007669"/>
    <property type="project" value="InterPro"/>
</dbReference>
<evidence type="ECO:0000256" key="16">
    <source>
        <dbReference type="PROSITE-ProRule" id="PRU00209"/>
    </source>
</evidence>
<dbReference type="InterPro" id="IPR004364">
    <property type="entry name" value="Aa-tRNA-synt_II"/>
</dbReference>
<reference evidence="20 21" key="1">
    <citation type="submission" date="2019-08" db="EMBL/GenBank/DDBJ databases">
        <title>In-depth cultivation of the pig gut microbiome towards novel bacterial diversity and tailored functional studies.</title>
        <authorList>
            <person name="Wylensek D."/>
            <person name="Hitch T.C.A."/>
            <person name="Clavel T."/>
        </authorList>
    </citation>
    <scope>NUCLEOTIDE SEQUENCE [LARGE SCALE GENOMIC DNA]</scope>
    <source>
        <strain evidence="20 21">WCA-693-APC-5D-A</strain>
    </source>
</reference>
<comment type="subcellular location">
    <subcellularLocation>
        <location evidence="1 15">Cytoplasm</location>
    </subcellularLocation>
</comment>
<evidence type="ECO:0000313" key="21">
    <source>
        <dbReference type="Proteomes" id="UP000433181"/>
    </source>
</evidence>
<keyword evidence="9 15" id="KW-0067">ATP-binding</keyword>
<evidence type="ECO:0000256" key="13">
    <source>
        <dbReference type="ARBA" id="ARBA00023146"/>
    </source>
</evidence>
<feature type="binding site" evidence="15">
    <location>
        <position position="404"/>
    </location>
    <ligand>
        <name>Mg(2+)</name>
        <dbReference type="ChEBI" id="CHEBI:18420"/>
        <label>2</label>
    </ligand>
</feature>
<dbReference type="InterPro" id="IPR045864">
    <property type="entry name" value="aa-tRNA-synth_II/BPL/LPL"/>
</dbReference>
<evidence type="ECO:0000256" key="10">
    <source>
        <dbReference type="ARBA" id="ARBA00022842"/>
    </source>
</evidence>
<dbReference type="GO" id="GO:0004824">
    <property type="term" value="F:lysine-tRNA ligase activity"/>
    <property type="evidence" value="ECO:0007669"/>
    <property type="project" value="UniProtKB-UniRule"/>
</dbReference>
<keyword evidence="6 15" id="KW-0436">Ligase</keyword>
<dbReference type="Proteomes" id="UP000433181">
    <property type="component" value="Unassembled WGS sequence"/>
</dbReference>
<comment type="cofactor">
    <cofactor evidence="15 17">
        <name>Mg(2+)</name>
        <dbReference type="ChEBI" id="CHEBI:18420"/>
    </cofactor>
    <text evidence="15 17">Binds 3 Mg(2+) ions per subunit.</text>
</comment>
<dbReference type="GO" id="GO:0005524">
    <property type="term" value="F:ATP binding"/>
    <property type="evidence" value="ECO:0007669"/>
    <property type="project" value="UniProtKB-UniRule"/>
</dbReference>
<keyword evidence="13 15" id="KW-0030">Aminoacyl-tRNA synthetase</keyword>
<dbReference type="Pfam" id="PF01588">
    <property type="entry name" value="tRNA_bind"/>
    <property type="match status" value="1"/>
</dbReference>
<dbReference type="NCBIfam" id="NF001756">
    <property type="entry name" value="PRK00484.1"/>
    <property type="match status" value="1"/>
</dbReference>
<evidence type="ECO:0000259" key="18">
    <source>
        <dbReference type="PROSITE" id="PS50862"/>
    </source>
</evidence>
<evidence type="ECO:0000256" key="4">
    <source>
        <dbReference type="ARBA" id="ARBA00022490"/>
    </source>
</evidence>
<keyword evidence="12 15" id="KW-0648">Protein biosynthesis</keyword>
<dbReference type="InterPro" id="IPR006195">
    <property type="entry name" value="aa-tRNA-synth_II"/>
</dbReference>
<dbReference type="InterPro" id="IPR002547">
    <property type="entry name" value="tRNA-bd_dom"/>
</dbReference>
<dbReference type="PRINTS" id="PR00982">
    <property type="entry name" value="TRNASYNTHLYS"/>
</dbReference>
<dbReference type="Gene3D" id="2.40.50.140">
    <property type="entry name" value="Nucleic acid-binding proteins"/>
    <property type="match status" value="2"/>
</dbReference>
<comment type="caution">
    <text evidence="20">The sequence shown here is derived from an EMBL/GenBank/DDBJ whole genome shotgun (WGS) entry which is preliminary data.</text>
</comment>
<dbReference type="GO" id="GO:0000287">
    <property type="term" value="F:magnesium ion binding"/>
    <property type="evidence" value="ECO:0007669"/>
    <property type="project" value="UniProtKB-UniRule"/>
</dbReference>
<dbReference type="CDD" id="cd02800">
    <property type="entry name" value="tRNA_bind_EcMetRS_like"/>
    <property type="match status" value="1"/>
</dbReference>
<name>A0A6I2UEG3_9FIRM</name>
<dbReference type="InterPro" id="IPR004495">
    <property type="entry name" value="Met-tRNA-synth_bsu_C"/>
</dbReference>
<keyword evidence="8 15" id="KW-0547">Nucleotide-binding</keyword>
<dbReference type="HAMAP" id="MF_00252">
    <property type="entry name" value="Lys_tRNA_synth_class2"/>
    <property type="match status" value="1"/>
</dbReference>
<dbReference type="InterPro" id="IPR004365">
    <property type="entry name" value="NA-bd_OB_tRNA"/>
</dbReference>
<evidence type="ECO:0000256" key="1">
    <source>
        <dbReference type="ARBA" id="ARBA00004496"/>
    </source>
</evidence>
<evidence type="ECO:0000256" key="5">
    <source>
        <dbReference type="ARBA" id="ARBA00022555"/>
    </source>
</evidence>
<keyword evidence="7 15" id="KW-0479">Metal-binding</keyword>
<comment type="catalytic activity">
    <reaction evidence="14 15 17">
        <text>tRNA(Lys) + L-lysine + ATP = L-lysyl-tRNA(Lys) + AMP + diphosphate</text>
        <dbReference type="Rhea" id="RHEA:20792"/>
        <dbReference type="Rhea" id="RHEA-COMP:9696"/>
        <dbReference type="Rhea" id="RHEA-COMP:9697"/>
        <dbReference type="ChEBI" id="CHEBI:30616"/>
        <dbReference type="ChEBI" id="CHEBI:32551"/>
        <dbReference type="ChEBI" id="CHEBI:33019"/>
        <dbReference type="ChEBI" id="CHEBI:78442"/>
        <dbReference type="ChEBI" id="CHEBI:78529"/>
        <dbReference type="ChEBI" id="CHEBI:456215"/>
        <dbReference type="EC" id="6.1.1.6"/>
    </reaction>
</comment>
<dbReference type="RefSeq" id="WP_154408114.1">
    <property type="nucleotide sequence ID" value="NZ_JBGVGN010000074.1"/>
</dbReference>
<feature type="binding site" evidence="15">
    <location>
        <position position="397"/>
    </location>
    <ligand>
        <name>Mg(2+)</name>
        <dbReference type="ChEBI" id="CHEBI:18420"/>
        <label>1</label>
    </ligand>
</feature>
<organism evidence="20 21">
    <name type="scientific">Anaerovibrio slackiae</name>
    <dbReference type="NCBI Taxonomy" id="2652309"/>
    <lineage>
        <taxon>Bacteria</taxon>
        <taxon>Bacillati</taxon>
        <taxon>Bacillota</taxon>
        <taxon>Negativicutes</taxon>
        <taxon>Selenomonadales</taxon>
        <taxon>Selenomonadaceae</taxon>
        <taxon>Anaerovibrio</taxon>
    </lineage>
</organism>
<evidence type="ECO:0000256" key="17">
    <source>
        <dbReference type="RuleBase" id="RU000336"/>
    </source>
</evidence>
<comment type="similarity">
    <text evidence="2 15">Belongs to the class-II aminoacyl-tRNA synthetase family.</text>
</comment>
<comment type="subunit">
    <text evidence="3 15">Homodimer.</text>
</comment>
<evidence type="ECO:0000256" key="8">
    <source>
        <dbReference type="ARBA" id="ARBA00022741"/>
    </source>
</evidence>
<keyword evidence="10 15" id="KW-0460">Magnesium</keyword>
<dbReference type="GO" id="GO:0006430">
    <property type="term" value="P:lysyl-tRNA aminoacylation"/>
    <property type="evidence" value="ECO:0007669"/>
    <property type="project" value="UniProtKB-UniRule"/>
</dbReference>
<keyword evidence="21" id="KW-1185">Reference proteome</keyword>
<dbReference type="InterPro" id="IPR002313">
    <property type="entry name" value="Lys-tRNA-ligase_II"/>
</dbReference>
<dbReference type="AlphaFoldDB" id="A0A6I2UEG3"/>
<dbReference type="SUPFAM" id="SSF50249">
    <property type="entry name" value="Nucleic acid-binding proteins"/>
    <property type="match status" value="2"/>
</dbReference>
<dbReference type="GO" id="GO:0016740">
    <property type="term" value="F:transferase activity"/>
    <property type="evidence" value="ECO:0007669"/>
    <property type="project" value="UniProtKB-ARBA"/>
</dbReference>
<feature type="domain" description="TRNA-binding" evidence="19">
    <location>
        <begin position="528"/>
        <end position="633"/>
    </location>
</feature>
<proteinExistence type="inferred from homology"/>
<dbReference type="EC" id="6.1.1.6" evidence="15"/>
<feature type="domain" description="Aminoacyl-transfer RNA synthetases class-II family profile" evidence="18">
    <location>
        <begin position="168"/>
        <end position="485"/>
    </location>
</feature>